<name>A0A0C2WAC8_SERVB</name>
<feature type="region of interest" description="Disordered" evidence="1">
    <location>
        <begin position="295"/>
        <end position="322"/>
    </location>
</feature>
<dbReference type="OrthoDB" id="2564568at2759"/>
<accession>A0A0C2WAC8</accession>
<proteinExistence type="predicted"/>
<protein>
    <submittedName>
        <fullName evidence="3">Uncharacterized protein</fullName>
    </submittedName>
</protein>
<keyword evidence="4" id="KW-1185">Reference proteome</keyword>
<evidence type="ECO:0000256" key="2">
    <source>
        <dbReference type="SAM" id="Phobius"/>
    </source>
</evidence>
<dbReference type="EMBL" id="KN824338">
    <property type="protein sequence ID" value="KIM23403.1"/>
    <property type="molecule type" value="Genomic_DNA"/>
</dbReference>
<dbReference type="Proteomes" id="UP000054097">
    <property type="component" value="Unassembled WGS sequence"/>
</dbReference>
<dbReference type="HOGENOM" id="CLU_612756_0_0_1"/>
<dbReference type="CDD" id="cd12087">
    <property type="entry name" value="TM_EGFR-like"/>
    <property type="match status" value="1"/>
</dbReference>
<dbReference type="AlphaFoldDB" id="A0A0C2WAC8"/>
<evidence type="ECO:0000313" key="4">
    <source>
        <dbReference type="Proteomes" id="UP000054097"/>
    </source>
</evidence>
<feature type="compositionally biased region" description="Low complexity" evidence="1">
    <location>
        <begin position="200"/>
        <end position="211"/>
    </location>
</feature>
<feature type="region of interest" description="Disordered" evidence="1">
    <location>
        <begin position="424"/>
        <end position="447"/>
    </location>
</feature>
<reference evidence="4" key="2">
    <citation type="submission" date="2015-01" db="EMBL/GenBank/DDBJ databases">
        <title>Evolutionary Origins and Diversification of the Mycorrhizal Mutualists.</title>
        <authorList>
            <consortium name="DOE Joint Genome Institute"/>
            <consortium name="Mycorrhizal Genomics Consortium"/>
            <person name="Kohler A."/>
            <person name="Kuo A."/>
            <person name="Nagy L.G."/>
            <person name="Floudas D."/>
            <person name="Copeland A."/>
            <person name="Barry K.W."/>
            <person name="Cichocki N."/>
            <person name="Veneault-Fourrey C."/>
            <person name="LaButti K."/>
            <person name="Lindquist E.A."/>
            <person name="Lipzen A."/>
            <person name="Lundell T."/>
            <person name="Morin E."/>
            <person name="Murat C."/>
            <person name="Riley R."/>
            <person name="Ohm R."/>
            <person name="Sun H."/>
            <person name="Tunlid A."/>
            <person name="Henrissat B."/>
            <person name="Grigoriev I.V."/>
            <person name="Hibbett D.S."/>
            <person name="Martin F."/>
        </authorList>
    </citation>
    <scope>NUCLEOTIDE SEQUENCE [LARGE SCALE GENOMIC DNA]</scope>
    <source>
        <strain evidence="4">MAFF 305830</strain>
    </source>
</reference>
<evidence type="ECO:0000313" key="3">
    <source>
        <dbReference type="EMBL" id="KIM23403.1"/>
    </source>
</evidence>
<keyword evidence="2" id="KW-1133">Transmembrane helix</keyword>
<feature type="region of interest" description="Disordered" evidence="1">
    <location>
        <begin position="180"/>
        <end position="241"/>
    </location>
</feature>
<keyword evidence="2" id="KW-0472">Membrane</keyword>
<feature type="transmembrane region" description="Helical" evidence="2">
    <location>
        <begin position="243"/>
        <end position="268"/>
    </location>
</feature>
<feature type="compositionally biased region" description="Polar residues" evidence="1">
    <location>
        <begin position="180"/>
        <end position="199"/>
    </location>
</feature>
<evidence type="ECO:0000256" key="1">
    <source>
        <dbReference type="SAM" id="MobiDB-lite"/>
    </source>
</evidence>
<sequence length="447" mass="46788">MILALVESLGHLLHGKLTMQKTCPTTSSDECISADPERTCSSHIRSTLNQISGSISILQLVLRFGVLSGSVSALTVERRAPDPALSPLSNVPSACQSQCTVLTQLANVDPSNLSTLSAICTSETSQTFQACIVCFERESPSAFTPDLLVALQSSMDQLGTGCLLVGSPIASIVIPTPTRAVSATNESSTNDTATPTSIVASTSSTGGAPAAITPTNESSASDAAMPSPGAANTSSRSSPSPNIGVIVGGVTGAATVITLLAVGLIWFCRRKRAENVDSESHPAKVMAEANTTAMPATTPHHRPQPPGSSMLDNPTSQDTGEDLPPVYAVLPAAQAQIPVANSFIGTPSNVVEAVGQPNVHNDPLSQFCAENRDLITSTLEEKLRAARYFPRDDPDEIPADYWRNTYGVDFFDLKRLKEAYYRSSGTADPTLTPTGKAAYTPRKGSAS</sequence>
<reference evidence="3 4" key="1">
    <citation type="submission" date="2014-04" db="EMBL/GenBank/DDBJ databases">
        <authorList>
            <consortium name="DOE Joint Genome Institute"/>
            <person name="Kuo A."/>
            <person name="Zuccaro A."/>
            <person name="Kohler A."/>
            <person name="Nagy L.G."/>
            <person name="Floudas D."/>
            <person name="Copeland A."/>
            <person name="Barry K.W."/>
            <person name="Cichocki N."/>
            <person name="Veneault-Fourrey C."/>
            <person name="LaButti K."/>
            <person name="Lindquist E.A."/>
            <person name="Lipzen A."/>
            <person name="Lundell T."/>
            <person name="Morin E."/>
            <person name="Murat C."/>
            <person name="Sun H."/>
            <person name="Tunlid A."/>
            <person name="Henrissat B."/>
            <person name="Grigoriev I.V."/>
            <person name="Hibbett D.S."/>
            <person name="Martin F."/>
            <person name="Nordberg H.P."/>
            <person name="Cantor M.N."/>
            <person name="Hua S.X."/>
        </authorList>
    </citation>
    <scope>NUCLEOTIDE SEQUENCE [LARGE SCALE GENOMIC DNA]</scope>
    <source>
        <strain evidence="3 4">MAFF 305830</strain>
    </source>
</reference>
<keyword evidence="2" id="KW-0812">Transmembrane</keyword>
<feature type="compositionally biased region" description="Polar residues" evidence="1">
    <location>
        <begin position="230"/>
        <end position="241"/>
    </location>
</feature>
<feature type="compositionally biased region" description="Polar residues" evidence="1">
    <location>
        <begin position="424"/>
        <end position="433"/>
    </location>
</feature>
<organism evidence="3 4">
    <name type="scientific">Serendipita vermifera MAFF 305830</name>
    <dbReference type="NCBI Taxonomy" id="933852"/>
    <lineage>
        <taxon>Eukaryota</taxon>
        <taxon>Fungi</taxon>
        <taxon>Dikarya</taxon>
        <taxon>Basidiomycota</taxon>
        <taxon>Agaricomycotina</taxon>
        <taxon>Agaricomycetes</taxon>
        <taxon>Sebacinales</taxon>
        <taxon>Serendipitaceae</taxon>
        <taxon>Serendipita</taxon>
    </lineage>
</organism>
<gene>
    <name evidence="3" type="ORF">M408DRAFT_332394</name>
</gene>